<comment type="caution">
    <text evidence="2">The sequence shown here is derived from an EMBL/GenBank/DDBJ whole genome shotgun (WGS) entry which is preliminary data.</text>
</comment>
<dbReference type="GO" id="GO:0007165">
    <property type="term" value="P:signal transduction"/>
    <property type="evidence" value="ECO:0007669"/>
    <property type="project" value="InterPro"/>
</dbReference>
<evidence type="ECO:0000313" key="2">
    <source>
        <dbReference type="EMBL" id="MBD3323387.1"/>
    </source>
</evidence>
<dbReference type="AlphaFoldDB" id="A0A9D5JSD8"/>
<feature type="domain" description="TIR" evidence="1">
    <location>
        <begin position="127"/>
        <end position="255"/>
    </location>
</feature>
<proteinExistence type="predicted"/>
<dbReference type="PROSITE" id="PS50104">
    <property type="entry name" value="TIR"/>
    <property type="match status" value="1"/>
</dbReference>
<evidence type="ECO:0000259" key="1">
    <source>
        <dbReference type="PROSITE" id="PS50104"/>
    </source>
</evidence>
<dbReference type="Proteomes" id="UP000649604">
    <property type="component" value="Unassembled WGS sequence"/>
</dbReference>
<dbReference type="Pfam" id="PF13676">
    <property type="entry name" value="TIR_2"/>
    <property type="match status" value="1"/>
</dbReference>
<protein>
    <submittedName>
        <fullName evidence="2">TIR domain-containing protein</fullName>
    </submittedName>
</protein>
<dbReference type="Pfam" id="PF19961">
    <property type="entry name" value="EAD8"/>
    <property type="match status" value="1"/>
</dbReference>
<accession>A0A9D5JSD8</accession>
<organism evidence="2 3">
    <name type="scientific">candidate division KSB3 bacterium</name>
    <dbReference type="NCBI Taxonomy" id="2044937"/>
    <lineage>
        <taxon>Bacteria</taxon>
        <taxon>candidate division KSB3</taxon>
    </lineage>
</organism>
<gene>
    <name evidence="2" type="ORF">GF339_02315</name>
</gene>
<dbReference type="EMBL" id="WJJP01000067">
    <property type="protein sequence ID" value="MBD3323387.1"/>
    <property type="molecule type" value="Genomic_DNA"/>
</dbReference>
<dbReference type="SUPFAM" id="SSF52200">
    <property type="entry name" value="Toll/Interleukin receptor TIR domain"/>
    <property type="match status" value="1"/>
</dbReference>
<name>A0A9D5JSD8_9BACT</name>
<sequence>MQIPRPLQHTITKFLMELPGLHDAESQRAFILSAGFDPALEAQIHVGLPTAQFVPLLLGTALRYGKLQDGRWAVQAALEAAQDRVGSEKQRQCERLIDEYCSYMGDSGPPSQPSLVEPFHPPEPFFRPLKVFLCHSSKDKPLIRDLHRQLSALRLDLWFDEESLLPGQEWRTEITKAIRAADVVIICLSRHAVSQAGYLHREIRHALDIAAEQPEGTIFLIPLRLEDCPLPEKLRHVHWVNYFEEAGYQKLRRALQARATELGISAENSPNF</sequence>
<dbReference type="InterPro" id="IPR045437">
    <property type="entry name" value="EAD8"/>
</dbReference>
<evidence type="ECO:0000313" key="3">
    <source>
        <dbReference type="Proteomes" id="UP000649604"/>
    </source>
</evidence>
<dbReference type="Gene3D" id="3.40.50.10140">
    <property type="entry name" value="Toll/interleukin-1 receptor homology (TIR) domain"/>
    <property type="match status" value="1"/>
</dbReference>
<dbReference type="InterPro" id="IPR000157">
    <property type="entry name" value="TIR_dom"/>
</dbReference>
<reference evidence="2" key="1">
    <citation type="submission" date="2019-11" db="EMBL/GenBank/DDBJ databases">
        <title>Microbial mats filling the niche in hypersaline microbial mats.</title>
        <authorList>
            <person name="Wong H.L."/>
            <person name="Macleod F.I."/>
            <person name="White R.A. III"/>
            <person name="Burns B.P."/>
        </authorList>
    </citation>
    <scope>NUCLEOTIDE SEQUENCE</scope>
    <source>
        <strain evidence="2">Rbin_158</strain>
    </source>
</reference>
<dbReference type="InterPro" id="IPR035897">
    <property type="entry name" value="Toll_tir_struct_dom_sf"/>
</dbReference>
<dbReference type="SMART" id="SM00255">
    <property type="entry name" value="TIR"/>
    <property type="match status" value="1"/>
</dbReference>